<dbReference type="Proteomes" id="UP000029995">
    <property type="component" value="Unassembled WGS sequence"/>
</dbReference>
<proteinExistence type="predicted"/>
<evidence type="ECO:0008006" key="4">
    <source>
        <dbReference type="Google" id="ProtNLM"/>
    </source>
</evidence>
<dbReference type="Gene3D" id="2.60.120.200">
    <property type="match status" value="1"/>
</dbReference>
<dbReference type="EMBL" id="JANX01000184">
    <property type="protein sequence ID" value="KGM33437.1"/>
    <property type="molecule type" value="Genomic_DNA"/>
</dbReference>
<reference evidence="2 3" key="1">
    <citation type="submission" date="2014-01" db="EMBL/GenBank/DDBJ databases">
        <title>Genome sequence determination for a cystic fibrosis isolate, Inquilinus limosus.</title>
        <authorList>
            <person name="Pino M."/>
            <person name="Di Conza J."/>
            <person name="Gutkind G."/>
        </authorList>
    </citation>
    <scope>NUCLEOTIDE SEQUENCE [LARGE SCALE GENOMIC DNA]</scope>
    <source>
        <strain evidence="2 3">MP06</strain>
    </source>
</reference>
<gene>
    <name evidence="2" type="ORF">P409_15840</name>
</gene>
<evidence type="ECO:0000313" key="2">
    <source>
        <dbReference type="EMBL" id="KGM33437.1"/>
    </source>
</evidence>
<evidence type="ECO:0000313" key="3">
    <source>
        <dbReference type="Proteomes" id="UP000029995"/>
    </source>
</evidence>
<organism evidence="2 3">
    <name type="scientific">Inquilinus limosus MP06</name>
    <dbReference type="NCBI Taxonomy" id="1398085"/>
    <lineage>
        <taxon>Bacteria</taxon>
        <taxon>Pseudomonadati</taxon>
        <taxon>Pseudomonadota</taxon>
        <taxon>Alphaproteobacteria</taxon>
        <taxon>Rhodospirillales</taxon>
        <taxon>Rhodospirillaceae</taxon>
        <taxon>Inquilinus</taxon>
    </lineage>
</organism>
<protein>
    <recommendedName>
        <fullName evidence="4">Polysaccharide lyase</fullName>
    </recommendedName>
</protein>
<accession>A0A0A0D905</accession>
<dbReference type="InterPro" id="IPR025975">
    <property type="entry name" value="Polysacc_lyase"/>
</dbReference>
<comment type="caution">
    <text evidence="2">The sequence shown here is derived from an EMBL/GenBank/DDBJ whole genome shotgun (WGS) entry which is preliminary data.</text>
</comment>
<keyword evidence="1" id="KW-0732">Signal</keyword>
<dbReference type="AlphaFoldDB" id="A0A0A0D905"/>
<sequence length="330" mass="36682">MLRCLPAIALLLAAAPAAADPMPGPPVSAPPMSDPMSDGFEGGRIPPQIWSPCRRPEGRFFIDDMMARSGRYSAGMALLPTPDLPPAIEAVAAPHTRSGCIDSDRDMDFMAGSDQRAELWLRETEPKGTDLWYGFSFRIDAPVAPAADNRRLLVGQWKQAGQYSPFLGQRFRNRKFYLTVEQDGPARLQQCRVLVAWEDGYDFSDFPPHHSFLHDGFDGAGNKLAPDYTTDCGSDLTVDREASLPSPYGAWVDMVVHIKVDAQPDDLIEIWANGRKIVTVRGRLGYRDSGRQYFKIGPYRDPGETPVVAHLDNFGLGHSFEEVDPRRFDK</sequence>
<name>A0A0A0D905_9PROT</name>
<feature type="signal peptide" evidence="1">
    <location>
        <begin position="1"/>
        <end position="19"/>
    </location>
</feature>
<feature type="chain" id="PRO_5001961193" description="Polysaccharide lyase" evidence="1">
    <location>
        <begin position="20"/>
        <end position="330"/>
    </location>
</feature>
<evidence type="ECO:0000256" key="1">
    <source>
        <dbReference type="SAM" id="SignalP"/>
    </source>
</evidence>
<dbReference type="Pfam" id="PF14099">
    <property type="entry name" value="Polysacc_lyase"/>
    <property type="match status" value="1"/>
</dbReference>